<dbReference type="PANTHER" id="PTHR46383:SF1">
    <property type="entry name" value="ASPARTATE AMINOTRANSFERASE"/>
    <property type="match status" value="1"/>
</dbReference>
<dbReference type="InterPro" id="IPR015421">
    <property type="entry name" value="PyrdxlP-dep_Trfase_major"/>
</dbReference>
<evidence type="ECO:0000313" key="11">
    <source>
        <dbReference type="Proteomes" id="UP000198977"/>
    </source>
</evidence>
<evidence type="ECO:0000256" key="2">
    <source>
        <dbReference type="ARBA" id="ARBA00007441"/>
    </source>
</evidence>
<name>A0A1I1Y1I6_9RHOB</name>
<accession>A0A1I1Y1I6</accession>
<protein>
    <recommendedName>
        <fullName evidence="4">aspartate transaminase</fullName>
        <ecNumber evidence="4">2.6.1.1</ecNumber>
    </recommendedName>
</protein>
<dbReference type="Proteomes" id="UP000198977">
    <property type="component" value="Unassembled WGS sequence"/>
</dbReference>
<dbReference type="EMBL" id="FOMW01000005">
    <property type="protein sequence ID" value="SFE13421.1"/>
    <property type="molecule type" value="Genomic_DNA"/>
</dbReference>
<comment type="catalytic activity">
    <reaction evidence="8">
        <text>L-aspartate + 2-oxoglutarate = oxaloacetate + L-glutamate</text>
        <dbReference type="Rhea" id="RHEA:21824"/>
        <dbReference type="ChEBI" id="CHEBI:16452"/>
        <dbReference type="ChEBI" id="CHEBI:16810"/>
        <dbReference type="ChEBI" id="CHEBI:29985"/>
        <dbReference type="ChEBI" id="CHEBI:29991"/>
        <dbReference type="EC" id="2.6.1.1"/>
    </reaction>
</comment>
<keyword evidence="5 10" id="KW-0032">Aminotransferase</keyword>
<evidence type="ECO:0000256" key="4">
    <source>
        <dbReference type="ARBA" id="ARBA00012753"/>
    </source>
</evidence>
<evidence type="ECO:0000256" key="5">
    <source>
        <dbReference type="ARBA" id="ARBA00022576"/>
    </source>
</evidence>
<dbReference type="CDD" id="cd00609">
    <property type="entry name" value="AAT_like"/>
    <property type="match status" value="1"/>
</dbReference>
<evidence type="ECO:0000256" key="8">
    <source>
        <dbReference type="ARBA" id="ARBA00049185"/>
    </source>
</evidence>
<keyword evidence="11" id="KW-1185">Reference proteome</keyword>
<feature type="domain" description="Aminotransferase class I/classII large" evidence="9">
    <location>
        <begin position="30"/>
        <end position="379"/>
    </location>
</feature>
<evidence type="ECO:0000259" key="9">
    <source>
        <dbReference type="Pfam" id="PF00155"/>
    </source>
</evidence>
<dbReference type="EC" id="2.6.1.1" evidence="4"/>
<dbReference type="OrthoDB" id="9763453at2"/>
<comment type="cofactor">
    <cofactor evidence="1">
        <name>pyridoxal 5'-phosphate</name>
        <dbReference type="ChEBI" id="CHEBI:597326"/>
    </cofactor>
</comment>
<dbReference type="GO" id="GO:0004069">
    <property type="term" value="F:L-aspartate:2-oxoglutarate aminotransferase activity"/>
    <property type="evidence" value="ECO:0007669"/>
    <property type="project" value="UniProtKB-EC"/>
</dbReference>
<dbReference type="GO" id="GO:0006520">
    <property type="term" value="P:amino acid metabolic process"/>
    <property type="evidence" value="ECO:0007669"/>
    <property type="project" value="InterPro"/>
</dbReference>
<evidence type="ECO:0000256" key="6">
    <source>
        <dbReference type="ARBA" id="ARBA00022679"/>
    </source>
</evidence>
<reference evidence="11" key="1">
    <citation type="submission" date="2016-10" db="EMBL/GenBank/DDBJ databases">
        <authorList>
            <person name="Varghese N."/>
            <person name="Submissions S."/>
        </authorList>
    </citation>
    <scope>NUCLEOTIDE SEQUENCE [LARGE SCALE GENOMIC DNA]</scope>
    <source>
        <strain evidence="11">DSM 11443</strain>
    </source>
</reference>
<dbReference type="GO" id="GO:0030170">
    <property type="term" value="F:pyridoxal phosphate binding"/>
    <property type="evidence" value="ECO:0007669"/>
    <property type="project" value="InterPro"/>
</dbReference>
<evidence type="ECO:0000256" key="1">
    <source>
        <dbReference type="ARBA" id="ARBA00001933"/>
    </source>
</evidence>
<sequence>MPIRPARRITQTSPKNFGMFAKAVGMQGDLIHLELGMPAEDTPAHIKDATIAALQGGAVHYSDLQGVPELRQAISDKLRRQNGLDISPDEVIVTNGLTQASFAAFMAFLDEGDECLLLAPYYPQHIGKAELAGAKVTIAPLDASDGFSIKRGLIEPHIKPNTRAIALINPCNPTGRVYSRDELQIIADLAQKHDLLVLSDEVYEEITYDGAQHISIASLEGMKERTITMFAFTKAYAMDGWRIGYIAADAALIGPCMKITTNEVTHVNTFIQAGAIAALNGPPEVLHEMVARDRKRRDLVVSRLNQMPNVSCAPVEGTIYAFPDISATGLSAADCADRLLHETGVVVEAGSFYGAAGEGHIRVCFGCAELEVLDEAMNRMQRFFNEL</sequence>
<dbReference type="Gene3D" id="3.90.1150.10">
    <property type="entry name" value="Aspartate Aminotransferase, domain 1"/>
    <property type="match status" value="1"/>
</dbReference>
<dbReference type="FunFam" id="3.40.640.10:FF:000033">
    <property type="entry name" value="Aspartate aminotransferase"/>
    <property type="match status" value="1"/>
</dbReference>
<keyword evidence="7" id="KW-0663">Pyridoxal phosphate</keyword>
<evidence type="ECO:0000313" key="10">
    <source>
        <dbReference type="EMBL" id="SFE13421.1"/>
    </source>
</evidence>
<dbReference type="Pfam" id="PF00155">
    <property type="entry name" value="Aminotran_1_2"/>
    <property type="match status" value="1"/>
</dbReference>
<dbReference type="InterPro" id="IPR004839">
    <property type="entry name" value="Aminotransferase_I/II_large"/>
</dbReference>
<proteinExistence type="inferred from homology"/>
<dbReference type="InterPro" id="IPR015424">
    <property type="entry name" value="PyrdxlP-dep_Trfase"/>
</dbReference>
<dbReference type="PANTHER" id="PTHR46383">
    <property type="entry name" value="ASPARTATE AMINOTRANSFERASE"/>
    <property type="match status" value="1"/>
</dbReference>
<dbReference type="InterPro" id="IPR050596">
    <property type="entry name" value="AspAT/PAT-like"/>
</dbReference>
<organism evidence="10 11">
    <name type="scientific">Sulfitobacter brevis</name>
    <dbReference type="NCBI Taxonomy" id="74348"/>
    <lineage>
        <taxon>Bacteria</taxon>
        <taxon>Pseudomonadati</taxon>
        <taxon>Pseudomonadota</taxon>
        <taxon>Alphaproteobacteria</taxon>
        <taxon>Rhodobacterales</taxon>
        <taxon>Roseobacteraceae</taxon>
        <taxon>Sulfitobacter</taxon>
    </lineage>
</organism>
<dbReference type="Gene3D" id="3.40.640.10">
    <property type="entry name" value="Type I PLP-dependent aspartate aminotransferase-like (Major domain)"/>
    <property type="match status" value="1"/>
</dbReference>
<comment type="subunit">
    <text evidence="3">Homodimer.</text>
</comment>
<gene>
    <name evidence="10" type="ORF">SAMN04488523_105101</name>
</gene>
<dbReference type="STRING" id="74348.SAMN04488523_105101"/>
<keyword evidence="6 10" id="KW-0808">Transferase</keyword>
<dbReference type="SUPFAM" id="SSF53383">
    <property type="entry name" value="PLP-dependent transferases"/>
    <property type="match status" value="1"/>
</dbReference>
<dbReference type="AlphaFoldDB" id="A0A1I1Y1I6"/>
<dbReference type="InterPro" id="IPR015422">
    <property type="entry name" value="PyrdxlP-dep_Trfase_small"/>
</dbReference>
<comment type="similarity">
    <text evidence="2">Belongs to the class-I pyridoxal-phosphate-dependent aminotransferase family.</text>
</comment>
<dbReference type="RefSeq" id="WP_093923363.1">
    <property type="nucleotide sequence ID" value="NZ_FOMW01000005.1"/>
</dbReference>
<evidence type="ECO:0000256" key="3">
    <source>
        <dbReference type="ARBA" id="ARBA00011738"/>
    </source>
</evidence>
<evidence type="ECO:0000256" key="7">
    <source>
        <dbReference type="ARBA" id="ARBA00022898"/>
    </source>
</evidence>